<dbReference type="InterPro" id="IPR017452">
    <property type="entry name" value="GPCR_Rhodpsn_7TM"/>
</dbReference>
<dbReference type="GO" id="GO:0004930">
    <property type="term" value="F:G protein-coupled receptor activity"/>
    <property type="evidence" value="ECO:0007669"/>
    <property type="project" value="UniProtKB-KW"/>
</dbReference>
<dbReference type="Proteomes" id="UP000759131">
    <property type="component" value="Unassembled WGS sequence"/>
</dbReference>
<evidence type="ECO:0000256" key="3">
    <source>
        <dbReference type="ARBA" id="ARBA00022475"/>
    </source>
</evidence>
<feature type="transmembrane region" description="Helical" evidence="10">
    <location>
        <begin position="197"/>
        <end position="223"/>
    </location>
</feature>
<dbReference type="GO" id="GO:0032870">
    <property type="term" value="P:cellular response to hormone stimulus"/>
    <property type="evidence" value="ECO:0007669"/>
    <property type="project" value="TreeGrafter"/>
</dbReference>
<evidence type="ECO:0000256" key="10">
    <source>
        <dbReference type="SAM" id="Phobius"/>
    </source>
</evidence>
<protein>
    <recommendedName>
        <fullName evidence="11">G-protein coupled receptors family 1 profile domain-containing protein</fullName>
    </recommendedName>
</protein>
<feature type="transmembrane region" description="Helical" evidence="10">
    <location>
        <begin position="70"/>
        <end position="88"/>
    </location>
</feature>
<evidence type="ECO:0000256" key="8">
    <source>
        <dbReference type="RuleBase" id="RU000688"/>
    </source>
</evidence>
<feature type="transmembrane region" description="Helical" evidence="10">
    <location>
        <begin position="148"/>
        <end position="171"/>
    </location>
</feature>
<comment type="similarity">
    <text evidence="2 8">Belongs to the G-protein coupled receptor 1 family.</text>
</comment>
<evidence type="ECO:0000313" key="13">
    <source>
        <dbReference type="Proteomes" id="UP000759131"/>
    </source>
</evidence>
<dbReference type="PROSITE" id="PS00237">
    <property type="entry name" value="G_PROTEIN_RECEP_F1_1"/>
    <property type="match status" value="1"/>
</dbReference>
<feature type="transmembrane region" description="Helical" evidence="10">
    <location>
        <begin position="295"/>
        <end position="317"/>
    </location>
</feature>
<accession>A0A7R9KHG1</accession>
<dbReference type="PANTHER" id="PTHR24241">
    <property type="entry name" value="NEUROPEPTIDE RECEPTOR-RELATED G-PROTEIN COUPLED RECEPTOR"/>
    <property type="match status" value="1"/>
</dbReference>
<dbReference type="PRINTS" id="PR00237">
    <property type="entry name" value="GPCRRHODOPSN"/>
</dbReference>
<feature type="transmembrane region" description="Helical" evidence="10">
    <location>
        <begin position="332"/>
        <end position="351"/>
    </location>
</feature>
<keyword evidence="3" id="KW-1003">Cell membrane</keyword>
<dbReference type="SMART" id="SM01381">
    <property type="entry name" value="7TM_GPCR_Srsx"/>
    <property type="match status" value="1"/>
</dbReference>
<dbReference type="GO" id="GO:0005886">
    <property type="term" value="C:plasma membrane"/>
    <property type="evidence" value="ECO:0007669"/>
    <property type="project" value="UniProtKB-SubCell"/>
</dbReference>
<reference evidence="12" key="1">
    <citation type="submission" date="2020-11" db="EMBL/GenBank/DDBJ databases">
        <authorList>
            <person name="Tran Van P."/>
        </authorList>
    </citation>
    <scope>NUCLEOTIDE SEQUENCE</scope>
</reference>
<sequence length="417" mass="48391">MNVEIMSTITYINVTNFNDSQQGMPSEVENSSKRDIIIYSILFIISAAGNISVFTALLRNRNRKLRINLLIFNLAIADLIVTFIMIPLEVGWRITGSWIAGDFACRLLQALRAFGPYLSSMVLVCISFDRYFAIIHPLKVNDAHRRSIIMLTFAWIISIVCSIPQSIIYHVESHPDYPSFEQCVTFNFFKTAWKETFYNIFCVMALYVIPLLIIICCYTRILWEIYRRSKDSSEDKKRDISNNKPKPAEYCGSKSGQLQSNKYQNSYISRNRMHLRRSDATQIERARTRTLRMTLIIVLAFVWCWTPYVFIVLLYQIDSEAAKKLDKGIRDTLFMFAVSNSCVNPLVYGSYSLNFRRIWKRYFANYSFTSFKRQDSNRDTNTSRRSTYIDDNTTYSNVEVSPPSPLSYAVDANDSMT</sequence>
<evidence type="ECO:0000256" key="5">
    <source>
        <dbReference type="ARBA" id="ARBA00022989"/>
    </source>
</evidence>
<dbReference type="Gene3D" id="1.20.1070.10">
    <property type="entry name" value="Rhodopsin 7-helix transmembrane proteins"/>
    <property type="match status" value="1"/>
</dbReference>
<dbReference type="InterPro" id="IPR000276">
    <property type="entry name" value="GPCR_Rhodpsn"/>
</dbReference>
<comment type="subcellular location">
    <subcellularLocation>
        <location evidence="1">Cell membrane</location>
        <topology evidence="1">Multi-pass membrane protein</topology>
    </subcellularLocation>
</comment>
<evidence type="ECO:0000256" key="2">
    <source>
        <dbReference type="ARBA" id="ARBA00010663"/>
    </source>
</evidence>
<evidence type="ECO:0000256" key="4">
    <source>
        <dbReference type="ARBA" id="ARBA00022692"/>
    </source>
</evidence>
<dbReference type="AlphaFoldDB" id="A0A7R9KHG1"/>
<name>A0A7R9KHG1_9ACAR</name>
<dbReference type="PROSITE" id="PS50262">
    <property type="entry name" value="G_PROTEIN_RECEP_F1_2"/>
    <property type="match status" value="1"/>
</dbReference>
<proteinExistence type="inferred from homology"/>
<feature type="domain" description="G-protein coupled receptors family 1 profile" evidence="11">
    <location>
        <begin position="49"/>
        <end position="348"/>
    </location>
</feature>
<keyword evidence="4 8" id="KW-0812">Transmembrane</keyword>
<feature type="transmembrane region" description="Helical" evidence="10">
    <location>
        <begin position="117"/>
        <end position="136"/>
    </location>
</feature>
<keyword evidence="13" id="KW-1185">Reference proteome</keyword>
<evidence type="ECO:0000256" key="6">
    <source>
        <dbReference type="ARBA" id="ARBA00023136"/>
    </source>
</evidence>
<dbReference type="EMBL" id="OC855353">
    <property type="protein sequence ID" value="CAD7621834.1"/>
    <property type="molecule type" value="Genomic_DNA"/>
</dbReference>
<keyword evidence="8" id="KW-0807">Transducer</keyword>
<keyword evidence="5 10" id="KW-1133">Transmembrane helix</keyword>
<dbReference type="PANTHER" id="PTHR24241:SF190">
    <property type="entry name" value="CARDIOACCELERATORY PEPTIDE RECEPTOR-LIKE PROTEIN"/>
    <property type="match status" value="1"/>
</dbReference>
<feature type="transmembrane region" description="Helical" evidence="10">
    <location>
        <begin position="36"/>
        <end position="58"/>
    </location>
</feature>
<dbReference type="OrthoDB" id="6422738at2759"/>
<dbReference type="EMBL" id="CAJPIZ010000778">
    <property type="protein sequence ID" value="CAG2102264.1"/>
    <property type="molecule type" value="Genomic_DNA"/>
</dbReference>
<dbReference type="Pfam" id="PF00001">
    <property type="entry name" value="7tm_1"/>
    <property type="match status" value="1"/>
</dbReference>
<evidence type="ECO:0000313" key="12">
    <source>
        <dbReference type="EMBL" id="CAD7621834.1"/>
    </source>
</evidence>
<keyword evidence="7 8" id="KW-0675">Receptor</keyword>
<keyword evidence="8" id="KW-0297">G-protein coupled receptor</keyword>
<evidence type="ECO:0000256" key="1">
    <source>
        <dbReference type="ARBA" id="ARBA00004651"/>
    </source>
</evidence>
<gene>
    <name evidence="12" type="ORF">OSB1V03_LOCUS2304</name>
</gene>
<evidence type="ECO:0000256" key="7">
    <source>
        <dbReference type="ARBA" id="ARBA00023170"/>
    </source>
</evidence>
<dbReference type="GO" id="GO:0042277">
    <property type="term" value="F:peptide binding"/>
    <property type="evidence" value="ECO:0007669"/>
    <property type="project" value="TreeGrafter"/>
</dbReference>
<dbReference type="SUPFAM" id="SSF81321">
    <property type="entry name" value="Family A G protein-coupled receptor-like"/>
    <property type="match status" value="1"/>
</dbReference>
<evidence type="ECO:0000259" key="11">
    <source>
        <dbReference type="PROSITE" id="PS50262"/>
    </source>
</evidence>
<organism evidence="12">
    <name type="scientific">Medioppia subpectinata</name>
    <dbReference type="NCBI Taxonomy" id="1979941"/>
    <lineage>
        <taxon>Eukaryota</taxon>
        <taxon>Metazoa</taxon>
        <taxon>Ecdysozoa</taxon>
        <taxon>Arthropoda</taxon>
        <taxon>Chelicerata</taxon>
        <taxon>Arachnida</taxon>
        <taxon>Acari</taxon>
        <taxon>Acariformes</taxon>
        <taxon>Sarcoptiformes</taxon>
        <taxon>Oribatida</taxon>
        <taxon>Brachypylina</taxon>
        <taxon>Oppioidea</taxon>
        <taxon>Oppiidae</taxon>
        <taxon>Medioppia</taxon>
    </lineage>
</organism>
<feature type="region of interest" description="Disordered" evidence="9">
    <location>
        <begin position="234"/>
        <end position="258"/>
    </location>
</feature>
<keyword evidence="6 10" id="KW-0472">Membrane</keyword>
<evidence type="ECO:0000256" key="9">
    <source>
        <dbReference type="SAM" id="MobiDB-lite"/>
    </source>
</evidence>